<proteinExistence type="predicted"/>
<evidence type="ECO:0000313" key="2">
    <source>
        <dbReference type="Proteomes" id="UP001162480"/>
    </source>
</evidence>
<gene>
    <name evidence="1" type="ORF">OCTVUL_1B017391</name>
</gene>
<dbReference type="AlphaFoldDB" id="A0AA36EX62"/>
<sequence length="131" mass="14972">MGLKTEEGSIRDFLVCGDVCTPILERRRWMQGRGKCTAEGVHSRRNENYSDSDTIFGTMKNNEKKVNHIKSNKSIVKSQQVIRENEAQWIVAWSLLFSVQAPYDSKLTLVQDPQARADMVLYHADMIVTPN</sequence>
<accession>A0AA36EX62</accession>
<name>A0AA36EX62_OCTVU</name>
<evidence type="ECO:0000313" key="1">
    <source>
        <dbReference type="EMBL" id="CAI9717591.1"/>
    </source>
</evidence>
<reference evidence="1" key="1">
    <citation type="submission" date="2023-08" db="EMBL/GenBank/DDBJ databases">
        <authorList>
            <person name="Alioto T."/>
            <person name="Alioto T."/>
            <person name="Gomez Garrido J."/>
        </authorList>
    </citation>
    <scope>NUCLEOTIDE SEQUENCE</scope>
</reference>
<protein>
    <submittedName>
        <fullName evidence="1">Uncharacterized protein</fullName>
    </submittedName>
</protein>
<organism evidence="1 2">
    <name type="scientific">Octopus vulgaris</name>
    <name type="common">Common octopus</name>
    <dbReference type="NCBI Taxonomy" id="6645"/>
    <lineage>
        <taxon>Eukaryota</taxon>
        <taxon>Metazoa</taxon>
        <taxon>Spiralia</taxon>
        <taxon>Lophotrochozoa</taxon>
        <taxon>Mollusca</taxon>
        <taxon>Cephalopoda</taxon>
        <taxon>Coleoidea</taxon>
        <taxon>Octopodiformes</taxon>
        <taxon>Octopoda</taxon>
        <taxon>Incirrata</taxon>
        <taxon>Octopodidae</taxon>
        <taxon>Octopus</taxon>
    </lineage>
</organism>
<dbReference type="EMBL" id="OX597815">
    <property type="protein sequence ID" value="CAI9717591.1"/>
    <property type="molecule type" value="Genomic_DNA"/>
</dbReference>
<dbReference type="Proteomes" id="UP001162480">
    <property type="component" value="Chromosome 2"/>
</dbReference>
<keyword evidence="2" id="KW-1185">Reference proteome</keyword>